<dbReference type="Gene3D" id="3.40.50.1400">
    <property type="match status" value="2"/>
</dbReference>
<accession>A0ABP7ZVN3</accession>
<reference evidence="4" key="1">
    <citation type="journal article" date="2019" name="Int. J. Syst. Evol. Microbiol.">
        <title>The Global Catalogue of Microorganisms (GCM) 10K type strain sequencing project: providing services to taxonomists for standard genome sequencing and annotation.</title>
        <authorList>
            <consortium name="The Broad Institute Genomics Platform"/>
            <consortium name="The Broad Institute Genome Sequencing Center for Infectious Disease"/>
            <person name="Wu L."/>
            <person name="Ma J."/>
        </authorList>
    </citation>
    <scope>NUCLEOTIDE SEQUENCE [LARGE SCALE GENOMIC DNA]</scope>
    <source>
        <strain evidence="4">JCM 17591</strain>
    </source>
</reference>
<dbReference type="SUPFAM" id="SSF53800">
    <property type="entry name" value="Chelatase"/>
    <property type="match status" value="1"/>
</dbReference>
<dbReference type="Proteomes" id="UP001501079">
    <property type="component" value="Unassembled WGS sequence"/>
</dbReference>
<keyword evidence="2" id="KW-0456">Lyase</keyword>
<keyword evidence="4" id="KW-1185">Reference proteome</keyword>
<dbReference type="RefSeq" id="WP_344752204.1">
    <property type="nucleotide sequence ID" value="NZ_BAABBW010000002.1"/>
</dbReference>
<sequence>MTVPALLAVVEGSSDVTDDGTLELLLTAVRRAAPEVRVVPALIDVHQPELGGVLSTEFDDDEPVVAVPLMLAPGSHLHGDLERELGAEPPRPATLAPALGGDDAIVELLAYRLLHSGLGPDDVIVMAAVGSSDHHVVRESVDVGRRLAHLLERYVTVGFLTAAVPRLSGAVDTMRRLHPGSRVAVSTFLLSPGGFADAIAEVGGDVIAGPLMMPGRRPPQALVDLVLARYRAGAMQLAQVGHP</sequence>
<organism evidence="3 4">
    <name type="scientific">Gryllotalpicola koreensis</name>
    <dbReference type="NCBI Taxonomy" id="993086"/>
    <lineage>
        <taxon>Bacteria</taxon>
        <taxon>Bacillati</taxon>
        <taxon>Actinomycetota</taxon>
        <taxon>Actinomycetes</taxon>
        <taxon>Micrococcales</taxon>
        <taxon>Microbacteriaceae</taxon>
        <taxon>Gryllotalpicola</taxon>
    </lineage>
</organism>
<evidence type="ECO:0000256" key="1">
    <source>
        <dbReference type="ARBA" id="ARBA00022723"/>
    </source>
</evidence>
<keyword evidence="1" id="KW-0479">Metal-binding</keyword>
<dbReference type="PANTHER" id="PTHR33542">
    <property type="entry name" value="SIROHYDROCHLORIN FERROCHELATASE, CHLOROPLASTIC"/>
    <property type="match status" value="1"/>
</dbReference>
<evidence type="ECO:0008006" key="5">
    <source>
        <dbReference type="Google" id="ProtNLM"/>
    </source>
</evidence>
<comment type="caution">
    <text evidence="3">The sequence shown here is derived from an EMBL/GenBank/DDBJ whole genome shotgun (WGS) entry which is preliminary data.</text>
</comment>
<name>A0ABP7ZVN3_9MICO</name>
<evidence type="ECO:0000313" key="4">
    <source>
        <dbReference type="Proteomes" id="UP001501079"/>
    </source>
</evidence>
<gene>
    <name evidence="3" type="ORF">GCM10022287_10050</name>
</gene>
<protein>
    <recommendedName>
        <fullName evidence="5">Cobalamin biosynthesis protein CbiX</fullName>
    </recommendedName>
</protein>
<dbReference type="EMBL" id="BAABBW010000002">
    <property type="protein sequence ID" value="GAA4171161.1"/>
    <property type="molecule type" value="Genomic_DNA"/>
</dbReference>
<evidence type="ECO:0000313" key="3">
    <source>
        <dbReference type="EMBL" id="GAA4171161.1"/>
    </source>
</evidence>
<evidence type="ECO:0000256" key="2">
    <source>
        <dbReference type="ARBA" id="ARBA00023239"/>
    </source>
</evidence>
<dbReference type="InterPro" id="IPR002762">
    <property type="entry name" value="CbiX-like"/>
</dbReference>
<proteinExistence type="predicted"/>
<dbReference type="Pfam" id="PF01903">
    <property type="entry name" value="CbiX"/>
    <property type="match status" value="1"/>
</dbReference>
<dbReference type="PANTHER" id="PTHR33542:SF5">
    <property type="entry name" value="FERROCHELATASE CHE1"/>
    <property type="match status" value="1"/>
</dbReference>
<dbReference type="InterPro" id="IPR050963">
    <property type="entry name" value="Sirohydro_Cobaltochel/CbiX"/>
</dbReference>